<reference evidence="2 3" key="1">
    <citation type="submission" date="2017-10" db="EMBL/GenBank/DDBJ databases">
        <title>Coral associated bacteria.</title>
        <authorList>
            <person name="Wang X."/>
        </authorList>
    </citation>
    <scope>NUCLEOTIDE SEQUENCE [LARGE SCALE GENOMIC DNA]</scope>
    <source>
        <strain evidence="2 3">SCSIO 43005</strain>
    </source>
</reference>
<organism evidence="2 3">
    <name type="scientific">Vreelandella aquamarina</name>
    <dbReference type="NCBI Taxonomy" id="77097"/>
    <lineage>
        <taxon>Bacteria</taxon>
        <taxon>Pseudomonadati</taxon>
        <taxon>Pseudomonadota</taxon>
        <taxon>Gammaproteobacteria</taxon>
        <taxon>Oceanospirillales</taxon>
        <taxon>Halomonadaceae</taxon>
        <taxon>Vreelandella</taxon>
    </lineage>
</organism>
<evidence type="ECO:0000256" key="1">
    <source>
        <dbReference type="SAM" id="MobiDB-lite"/>
    </source>
</evidence>
<feature type="compositionally biased region" description="Polar residues" evidence="1">
    <location>
        <begin position="494"/>
        <end position="516"/>
    </location>
</feature>
<dbReference type="EMBL" id="CP024621">
    <property type="protein sequence ID" value="QHD48818.1"/>
    <property type="molecule type" value="Genomic_DNA"/>
</dbReference>
<dbReference type="RefSeq" id="WP_159341201.1">
    <property type="nucleotide sequence ID" value="NZ_CP024621.1"/>
</dbReference>
<dbReference type="KEGG" id="hmd:CTT34_03500"/>
<proteinExistence type="predicted"/>
<dbReference type="Proteomes" id="UP000463949">
    <property type="component" value="Chromosome"/>
</dbReference>
<name>A0A857GHT0_9GAMM</name>
<evidence type="ECO:0000313" key="2">
    <source>
        <dbReference type="EMBL" id="QHD48818.1"/>
    </source>
</evidence>
<sequence length="2057" mass="218298">MAKSSADMLKSTQPGVMSGHLLNGVRVSAQESHRDWDFLANTRDDVVRIDVPADPQERMAFVRRWMAKHQKALKQGGMAATLVLPLMAQQALADQMVAVNDLQGVAEVIRQPNGSLTLIMNSGQRIDIAAADVALENGRVVVDVDSLMELLGNDSGLLVPLSQLPDVQTWERLPDGNVMVTRADGTQMVIERGALVQQGDLFLISPSNALQQGIASGEDFGSLLFVPSASFATDTSSTSSFPSTASSSSSEPVSSFGDIPPWLYIGGGAIAVGAAAAGGGGGGGGGDAGPATISGYVVDGYISGATVTRAVNSNQVTTNDDGFFSGLQGSGILTATGGVDIATGLPFTGVLRAPEDATVITPLTTLMVQLSEQFGLNDADAQTAIKTSLGLDQRIDLTTTDPLAESSPNVDLLVAGVKVASVLAMTATAGISSADALSRLASAFNQASDADRELTNQEMADALSLPSIAGQVKQALDAIDNASDGLNVDAYRDGNNNPLRDAQQDAQDPNSELSETIDSRAEVPYFTLQQAVALAANDELPAQYLINPDQPFAAGTLGLTAAGNQLALVETVLAGDFDVATAPIALADLYTWSVRADAEDVLVSGGLGRPEVVGAQSVTLTNATIRPDQFADLNTLDNFDLGNTVVPYTLEEALATDVMPANYTLNPSTPFSAGDLTVREAAELIDSTRILLDLAQNTDSDNLSRDLLLEWNIVDSLDTILGTPAARPQIAEANSISVTEAFITPAQFVQLNGLANFVLGETEVDYTLAEALDADPLASNYIIDLQAVLNAGTVTVAEAETEFADVIRVLEGANNQPPLTLFEWVIRDDVGAIIADLDQGHVIEANQVSASNRVITSAQFDQLNTLDNFELGTTIVRYTLEDAVNADELAANYEIDTTVPYEAGEISVDEASARLADVESILAGADNTQTPDADELFNWTVVDSASTILEAGNVPHLVRADAVKVNDDIITIAQFEALSAAEFNYVRLGELVEYTLANAISVIDAGDGPLVDSYVIDLDTSFDAVWTVDQGESYFAIIAGAENQTALLASDAVVWQIEDNISNLLNGISNVNADDDAFGDDAIVNAETVRVTGTTITQAQYEELSELLGNTLRLDATDSAARTTVTYANLEAAVGAEAGGVLAPSEFYSITGNTPYENPNGALSVANALTEIETVKSILEGSTNRDAANFEAFYNWSITDSASNILDVIESSTGGIPEVLEGADSILAANGGADGNILAAEYDALVVELGANGFDYNEVEYTLAYVFDETDNTFAAPDDLADRFFFTSDVFDINDALGVGINVAQAEEYYDAVEALVDASTDDLLVTDIYAWSILDSASNLVDAYNGNSNRHPPYVSDATLVEINDTAVITFEQYAILDQIAGFEIQSYTLEEAVGIYLEDNNGLATNYIIDAEQDYQAQNLSIEDALIYRNAVDVLLGDTDSAARNTQLDGTALDGLYSWTIEDSAENILAEQSSEPASGILENVSGIRLTDESIVYADQYLEGLNQLLSPEDLANVRVDFFYGPTTSLDFVEGQGFAENFGLIVGSDSPQTYFGDDNRGVSASEAEAQYLRIANLFNNAAVVPEGGIPALVQWRINDSVNNIDTNIQSVLLADQIHLTDADLTAAQFLKFVSVEDGSVTLLESLQTGGIDTVTFTPEEAYENREAFLELAGEVANFNIVGDQLVFSETFSVDGANTLNATLNSLIAAANTSPTREDAYSWRVLDLVENLVVSNNGELSIVNGDGVLNASEVRVRDSEISISQFEALLALDSFIQGNVVVGYTLGEALERLPAAFGLADNYTLIDEEPFNIGELNAFDAKRVYQLVERLIEGAENRDEVTVDSLMSWVVKDSIAEYRAVGIESDNAFLLEADRVVVAAGDTVTPEDQQDAAEASDASGANFVVEAGSPAPSFSLTYTLNGSETLGDPIIDFSTGADGDQLIVELTNDEFNSLRGDGSGFANYDTAQVLGADEAFVVFSAEEFVNDGASWLANLELGTGNVVYLLAGNGDTVNINDDAQLFRVEESDTSFDTQLIANFENIDLNNFEEVNTNYSIIT</sequence>
<feature type="region of interest" description="Disordered" evidence="1">
    <location>
        <begin position="487"/>
        <end position="518"/>
    </location>
</feature>
<gene>
    <name evidence="2" type="ORF">CTT34_03500</name>
</gene>
<evidence type="ECO:0000313" key="3">
    <source>
        <dbReference type="Proteomes" id="UP000463949"/>
    </source>
</evidence>
<protein>
    <submittedName>
        <fullName evidence="2">Calcium-binding protein</fullName>
    </submittedName>
</protein>
<accession>A0A857GHT0</accession>
<dbReference type="OrthoDB" id="6670339at2"/>